<feature type="chain" id="PRO_5009138041" evidence="3">
    <location>
        <begin position="39"/>
        <end position="532"/>
    </location>
</feature>
<keyword evidence="3" id="KW-0732">Signal</keyword>
<dbReference type="InterPro" id="IPR019546">
    <property type="entry name" value="TAT_signal_bac_arc"/>
</dbReference>
<name>A0A1E3V4S5_9HYPH</name>
<dbReference type="GO" id="GO:0043190">
    <property type="term" value="C:ATP-binding cassette (ABC) transporter complex"/>
    <property type="evidence" value="ECO:0007669"/>
    <property type="project" value="InterPro"/>
</dbReference>
<dbReference type="InterPro" id="IPR006311">
    <property type="entry name" value="TAT_signal"/>
</dbReference>
<sequence length="532" mass="58177">MNQRISSFTVNRRHFLGGLSGVLCVTAAASLLPRIASAAVDEGTLRVAIAKAAGDLNPHKYTGLFAVQDLLFEPLFNYAHDGSIEPGLATEWAVEDGGKLLNLKLREGVTFHDGTPFDAAALKWNLDRWIGIEANNWMNSSRLFAGLEIVDDHHVRIRFREPVLGLLQEFTYVRPVRFLSPNSVADDGSYKQPIGTGPWRQVSSSNEASLFERYDDYWGDKPAFPKLEVRVLPDSRGRMAALRAGDIDLMGGAFASPITATEAQTLSAAGVQVAIDPGTTTMVMAFNPDRVDALKDPRVRKAINIGIDRAAISQVLYRGLASSTGNLFSPNVPMSGKRYDTPVRDIEAAKALLEAAGWTGEPMRSKNGQQLALELVVSEEQIPGSRSVAEVIQAELMELGIQVTIRSVDHASRHSDIPERKFDLAFFQTFGAPYEPFGTIVGLFLSTYDNGVDGKLFIDAEHLDPLVTAAMSASEDDMGAALQEVYDWLHDNDAIAPLLFVPGIWAHSERVSGFEGPATEYDMPYEHISLVE</sequence>
<comment type="similarity">
    <text evidence="2">Belongs to the bacterial solute-binding protein 5 family.</text>
</comment>
<evidence type="ECO:0000256" key="2">
    <source>
        <dbReference type="ARBA" id="ARBA00005695"/>
    </source>
</evidence>
<organism evidence="5 6">
    <name type="scientific">Sinorhizobium alkalisoli</name>
    <dbReference type="NCBI Taxonomy" id="1752398"/>
    <lineage>
        <taxon>Bacteria</taxon>
        <taxon>Pseudomonadati</taxon>
        <taxon>Pseudomonadota</taxon>
        <taxon>Alphaproteobacteria</taxon>
        <taxon>Hyphomicrobiales</taxon>
        <taxon>Rhizobiaceae</taxon>
        <taxon>Sinorhizobium/Ensifer group</taxon>
        <taxon>Sinorhizobium</taxon>
    </lineage>
</organism>
<accession>A0A1E3V4S5</accession>
<gene>
    <name evidence="5" type="ORF">A8M32_26330</name>
</gene>
<reference evidence="6" key="1">
    <citation type="submission" date="2016-05" db="EMBL/GenBank/DDBJ databases">
        <authorList>
            <person name="Li Y."/>
        </authorList>
    </citation>
    <scope>NUCLEOTIDE SEQUENCE [LARGE SCALE GENOMIC DNA]</scope>
    <source>
        <strain evidence="6">YIC4027</strain>
    </source>
</reference>
<dbReference type="EMBL" id="LYBW01000065">
    <property type="protein sequence ID" value="ODR88540.1"/>
    <property type="molecule type" value="Genomic_DNA"/>
</dbReference>
<dbReference type="InterPro" id="IPR000914">
    <property type="entry name" value="SBP_5_dom"/>
</dbReference>
<proteinExistence type="inferred from homology"/>
<dbReference type="NCBIfam" id="TIGR01409">
    <property type="entry name" value="TAT_signal_seq"/>
    <property type="match status" value="1"/>
</dbReference>
<dbReference type="GO" id="GO:0015833">
    <property type="term" value="P:peptide transport"/>
    <property type="evidence" value="ECO:0007669"/>
    <property type="project" value="TreeGrafter"/>
</dbReference>
<dbReference type="OrthoDB" id="9801912at2"/>
<evidence type="ECO:0000313" key="6">
    <source>
        <dbReference type="Proteomes" id="UP000094342"/>
    </source>
</evidence>
<dbReference type="Gene3D" id="3.10.105.10">
    <property type="entry name" value="Dipeptide-binding Protein, Domain 3"/>
    <property type="match status" value="1"/>
</dbReference>
<dbReference type="InterPro" id="IPR039424">
    <property type="entry name" value="SBP_5"/>
</dbReference>
<dbReference type="Pfam" id="PF00496">
    <property type="entry name" value="SBP_bac_5"/>
    <property type="match status" value="1"/>
</dbReference>
<feature type="signal peptide" evidence="3">
    <location>
        <begin position="1"/>
        <end position="38"/>
    </location>
</feature>
<dbReference type="Proteomes" id="UP000094342">
    <property type="component" value="Unassembled WGS sequence"/>
</dbReference>
<dbReference type="PANTHER" id="PTHR30290">
    <property type="entry name" value="PERIPLASMIC BINDING COMPONENT OF ABC TRANSPORTER"/>
    <property type="match status" value="1"/>
</dbReference>
<dbReference type="GO" id="GO:1904680">
    <property type="term" value="F:peptide transmembrane transporter activity"/>
    <property type="evidence" value="ECO:0007669"/>
    <property type="project" value="TreeGrafter"/>
</dbReference>
<dbReference type="PIRSF" id="PIRSF002741">
    <property type="entry name" value="MppA"/>
    <property type="match status" value="1"/>
</dbReference>
<dbReference type="AlphaFoldDB" id="A0A1E3V4S5"/>
<protein>
    <submittedName>
        <fullName evidence="5">ABC transporter substrate-binding protein</fullName>
    </submittedName>
</protein>
<keyword evidence="6" id="KW-1185">Reference proteome</keyword>
<dbReference type="SUPFAM" id="SSF53850">
    <property type="entry name" value="Periplasmic binding protein-like II"/>
    <property type="match status" value="1"/>
</dbReference>
<feature type="domain" description="Solute-binding protein family 5" evidence="4">
    <location>
        <begin position="84"/>
        <end position="447"/>
    </location>
</feature>
<dbReference type="Gene3D" id="3.40.190.10">
    <property type="entry name" value="Periplasmic binding protein-like II"/>
    <property type="match status" value="1"/>
</dbReference>
<dbReference type="InterPro" id="IPR030678">
    <property type="entry name" value="Peptide/Ni-bd"/>
</dbReference>
<evidence type="ECO:0000256" key="3">
    <source>
        <dbReference type="SAM" id="SignalP"/>
    </source>
</evidence>
<comment type="subcellular location">
    <subcellularLocation>
        <location evidence="1">Periplasm</location>
    </subcellularLocation>
</comment>
<comment type="caution">
    <text evidence="5">The sequence shown here is derived from an EMBL/GenBank/DDBJ whole genome shotgun (WGS) entry which is preliminary data.</text>
</comment>
<dbReference type="PROSITE" id="PS51318">
    <property type="entry name" value="TAT"/>
    <property type="match status" value="1"/>
</dbReference>
<dbReference type="GO" id="GO:0030288">
    <property type="term" value="C:outer membrane-bounded periplasmic space"/>
    <property type="evidence" value="ECO:0007669"/>
    <property type="project" value="TreeGrafter"/>
</dbReference>
<dbReference type="STRING" id="1752398.A8M32_26330"/>
<evidence type="ECO:0000313" key="5">
    <source>
        <dbReference type="EMBL" id="ODR88540.1"/>
    </source>
</evidence>
<evidence type="ECO:0000259" key="4">
    <source>
        <dbReference type="Pfam" id="PF00496"/>
    </source>
</evidence>
<dbReference type="PANTHER" id="PTHR30290:SF37">
    <property type="entry name" value="NICKEL-BINDING PERIPLASMIC PROTEIN"/>
    <property type="match status" value="1"/>
</dbReference>
<evidence type="ECO:0000256" key="1">
    <source>
        <dbReference type="ARBA" id="ARBA00004418"/>
    </source>
</evidence>
<dbReference type="RefSeq" id="WP_069461394.1">
    <property type="nucleotide sequence ID" value="NZ_LYBW01000065.1"/>
</dbReference>